<evidence type="ECO:0000313" key="7">
    <source>
        <dbReference type="EMBL" id="CAF1505166.1"/>
    </source>
</evidence>
<protein>
    <recommendedName>
        <fullName evidence="6">Cullin family profile domain-containing protein</fullName>
    </recommendedName>
</protein>
<comment type="caution">
    <text evidence="8">The sequence shown here is derived from an EMBL/GenBank/DDBJ whole genome shotgun (WGS) entry which is preliminary data.</text>
</comment>
<dbReference type="InterPro" id="IPR001373">
    <property type="entry name" value="Cullin_N"/>
</dbReference>
<evidence type="ECO:0000313" key="9">
    <source>
        <dbReference type="EMBL" id="CAF3986405.1"/>
    </source>
</evidence>
<feature type="domain" description="Cullin family profile" evidence="6">
    <location>
        <begin position="128"/>
        <end position="356"/>
    </location>
</feature>
<organism evidence="8 10">
    <name type="scientific">Rotaria sordida</name>
    <dbReference type="NCBI Taxonomy" id="392033"/>
    <lineage>
        <taxon>Eukaryota</taxon>
        <taxon>Metazoa</taxon>
        <taxon>Spiralia</taxon>
        <taxon>Gnathifera</taxon>
        <taxon>Rotifera</taxon>
        <taxon>Eurotatoria</taxon>
        <taxon>Bdelloidea</taxon>
        <taxon>Philodinida</taxon>
        <taxon>Philodinidae</taxon>
        <taxon>Rotaria</taxon>
    </lineage>
</organism>
<dbReference type="InterPro" id="IPR036317">
    <property type="entry name" value="Cullin_homology_sf"/>
</dbReference>
<evidence type="ECO:0000313" key="8">
    <source>
        <dbReference type="EMBL" id="CAF3861563.1"/>
    </source>
</evidence>
<dbReference type="GO" id="GO:0006511">
    <property type="term" value="P:ubiquitin-dependent protein catabolic process"/>
    <property type="evidence" value="ECO:0007669"/>
    <property type="project" value="InterPro"/>
</dbReference>
<dbReference type="EMBL" id="CAJOAX010003572">
    <property type="protein sequence ID" value="CAF3861563.1"/>
    <property type="molecule type" value="Genomic_DNA"/>
</dbReference>
<accession>A0A819F3Z0</accession>
<dbReference type="Proteomes" id="UP000663889">
    <property type="component" value="Unassembled WGS sequence"/>
</dbReference>
<evidence type="ECO:0000256" key="2">
    <source>
        <dbReference type="ARBA" id="ARBA00006019"/>
    </source>
</evidence>
<dbReference type="InterPro" id="IPR059120">
    <property type="entry name" value="Cullin-like_AB"/>
</dbReference>
<evidence type="ECO:0000256" key="3">
    <source>
        <dbReference type="ARBA" id="ARBA00022786"/>
    </source>
</evidence>
<evidence type="ECO:0000256" key="1">
    <source>
        <dbReference type="ARBA" id="ARBA00004906"/>
    </source>
</evidence>
<dbReference type="SMART" id="SM00182">
    <property type="entry name" value="CULLIN"/>
    <property type="match status" value="1"/>
</dbReference>
<dbReference type="Proteomes" id="UP000663823">
    <property type="component" value="Unassembled WGS sequence"/>
</dbReference>
<comment type="similarity">
    <text evidence="2 4 5">Belongs to the cullin family.</text>
</comment>
<dbReference type="Proteomes" id="UP000663874">
    <property type="component" value="Unassembled WGS sequence"/>
</dbReference>
<reference evidence="8" key="1">
    <citation type="submission" date="2021-02" db="EMBL/GenBank/DDBJ databases">
        <authorList>
            <person name="Nowell W R."/>
        </authorList>
    </citation>
    <scope>NUCLEOTIDE SEQUENCE</scope>
</reference>
<dbReference type="PANTHER" id="PTHR11932">
    <property type="entry name" value="CULLIN"/>
    <property type="match status" value="1"/>
</dbReference>
<evidence type="ECO:0000313" key="10">
    <source>
        <dbReference type="Proteomes" id="UP000663823"/>
    </source>
</evidence>
<dbReference type="InterPro" id="IPR045093">
    <property type="entry name" value="Cullin"/>
</dbReference>
<dbReference type="FunFam" id="1.10.10.10:FF:000161">
    <property type="entry name" value="Cullin 1"/>
    <property type="match status" value="1"/>
</dbReference>
<dbReference type="Pfam" id="PF00888">
    <property type="entry name" value="Cullin"/>
    <property type="match status" value="1"/>
</dbReference>
<dbReference type="GO" id="GO:0031625">
    <property type="term" value="F:ubiquitin protein ligase binding"/>
    <property type="evidence" value="ECO:0007669"/>
    <property type="project" value="InterPro"/>
</dbReference>
<dbReference type="Gene3D" id="1.20.1310.10">
    <property type="entry name" value="Cullin Repeats"/>
    <property type="match status" value="2"/>
</dbReference>
<name>A0A819F3Z0_9BILA</name>
<evidence type="ECO:0000256" key="5">
    <source>
        <dbReference type="RuleBase" id="RU003829"/>
    </source>
</evidence>
<dbReference type="SUPFAM" id="SSF75632">
    <property type="entry name" value="Cullin homology domain"/>
    <property type="match status" value="1"/>
</dbReference>
<dbReference type="Pfam" id="PF26557">
    <property type="entry name" value="Cullin_AB"/>
    <property type="match status" value="1"/>
</dbReference>
<dbReference type="EMBL" id="CAJOBE010005819">
    <property type="protein sequence ID" value="CAF3986405.1"/>
    <property type="molecule type" value="Genomic_DNA"/>
</dbReference>
<dbReference type="Gene3D" id="3.30.230.130">
    <property type="entry name" value="Cullin, Chain C, Domain 2"/>
    <property type="match status" value="1"/>
</dbReference>
<evidence type="ECO:0000256" key="4">
    <source>
        <dbReference type="PROSITE-ProRule" id="PRU00330"/>
    </source>
</evidence>
<dbReference type="PROSITE" id="PS50069">
    <property type="entry name" value="CULLIN_2"/>
    <property type="match status" value="1"/>
</dbReference>
<dbReference type="SUPFAM" id="SSF74788">
    <property type="entry name" value="Cullin repeat-like"/>
    <property type="match status" value="1"/>
</dbReference>
<dbReference type="EMBL" id="CAJNOU010006454">
    <property type="protein sequence ID" value="CAF1505166.1"/>
    <property type="molecule type" value="Genomic_DNA"/>
</dbReference>
<dbReference type="InterPro" id="IPR016159">
    <property type="entry name" value="Cullin_repeat-like_dom_sf"/>
</dbReference>
<dbReference type="InterPro" id="IPR016158">
    <property type="entry name" value="Cullin_homology"/>
</dbReference>
<dbReference type="FunFam" id="1.20.1310.10:FF:000019">
    <property type="entry name" value="Cullin 1"/>
    <property type="match status" value="1"/>
</dbReference>
<dbReference type="AlphaFoldDB" id="A0A819F3Z0"/>
<evidence type="ECO:0000259" key="6">
    <source>
        <dbReference type="PROSITE" id="PS50069"/>
    </source>
</evidence>
<gene>
    <name evidence="9" type="ORF">FNK824_LOCUS25153</name>
    <name evidence="8" type="ORF">OTI717_LOCUS21727</name>
    <name evidence="7" type="ORF">SEV965_LOCUS36278</name>
</gene>
<sequence length="409" mass="47425">MGGGLKKVEEVLIRDQLDVIYSESKALLRNERHQDLALLFKLVNRVPNATNELKKIVENHIYEMGINTIERVSGTAINDPKLYIETILDIHKKYLILVQNVFNNAQDFIIALDKVKKRLTQTAGSTTKSPELLARYCDILLRKGNKGVEETDLEEKFNQIMIVFNYVEDKDVYQKFYSRMLAKRLVGQLSASDDYEESMISKLKQAGGYEYTSKLQRMFQDIGVSKTLVPEYEKYRENHRATGIADFSILVLSSNSWPFSAPPNFILPIELKLTFDSFTDFYIHRHNGRKLTCLHQHSKGELQTFFTRQKYILQVSTYQMVVLLLFNKALNWTVERMQDETQIKSELLLQVLFGLLKSKLLVCTDINEDELDEDLKDTNIKLNYSIRLATNFKSKKLRINLNVPLKSVE</sequence>
<dbReference type="FunFam" id="1.20.1310.10:FF:000007">
    <property type="entry name" value="Cullin 1"/>
    <property type="match status" value="1"/>
</dbReference>
<proteinExistence type="inferred from homology"/>
<keyword evidence="3" id="KW-0833">Ubl conjugation pathway</keyword>
<comment type="pathway">
    <text evidence="1">Protein modification; protein ubiquitination.</text>
</comment>